<feature type="transmembrane region" description="Helical" evidence="1">
    <location>
        <begin position="26"/>
        <end position="44"/>
    </location>
</feature>
<evidence type="ECO:0000313" key="3">
    <source>
        <dbReference type="Proteomes" id="UP001231915"/>
    </source>
</evidence>
<feature type="transmembrane region" description="Helical" evidence="1">
    <location>
        <begin position="50"/>
        <end position="75"/>
    </location>
</feature>
<evidence type="ECO:0000256" key="1">
    <source>
        <dbReference type="SAM" id="Phobius"/>
    </source>
</evidence>
<comment type="caution">
    <text evidence="2">The sequence shown here is derived from an EMBL/GenBank/DDBJ whole genome shotgun (WGS) entry which is preliminary data.</text>
</comment>
<organism evidence="2 3">
    <name type="scientific">Pseudoalteromonas obscura</name>
    <dbReference type="NCBI Taxonomy" id="3048491"/>
    <lineage>
        <taxon>Bacteria</taxon>
        <taxon>Pseudomonadati</taxon>
        <taxon>Pseudomonadota</taxon>
        <taxon>Gammaproteobacteria</taxon>
        <taxon>Alteromonadales</taxon>
        <taxon>Pseudoalteromonadaceae</taxon>
        <taxon>Pseudoalteromonas</taxon>
    </lineage>
</organism>
<evidence type="ECO:0000313" key="2">
    <source>
        <dbReference type="EMBL" id="MDK2595737.1"/>
    </source>
</evidence>
<name>A0ABT7EL07_9GAMM</name>
<dbReference type="EMBL" id="JASJUT010000004">
    <property type="protein sequence ID" value="MDK2595737.1"/>
    <property type="molecule type" value="Genomic_DNA"/>
</dbReference>
<dbReference type="Proteomes" id="UP001231915">
    <property type="component" value="Unassembled WGS sequence"/>
</dbReference>
<feature type="transmembrane region" description="Helical" evidence="1">
    <location>
        <begin position="87"/>
        <end position="108"/>
    </location>
</feature>
<sequence length="197" mass="22362">MKPSQLIVLTIISISVFYTLIGNPKVVTEIYLITILPALLYGFIKKDPNIIHVSIFLILINLSEYIIFGYGIISLKAIDINKIVHGILIYGIQMIISLTAVAIFIFRVQISRKISKSAKVELTYFDGIFHWIFLYTSLVYLAAMIEYTLRNVFELPSLILVYSSHETLIYLAWALTCGTLLSMVVHSIRSEIKVKAQ</sequence>
<feature type="transmembrane region" description="Helical" evidence="1">
    <location>
        <begin position="6"/>
        <end position="21"/>
    </location>
</feature>
<feature type="transmembrane region" description="Helical" evidence="1">
    <location>
        <begin position="168"/>
        <end position="188"/>
    </location>
</feature>
<protein>
    <recommendedName>
        <fullName evidence="4">Integral membrane protein</fullName>
    </recommendedName>
</protein>
<keyword evidence="1" id="KW-0812">Transmembrane</keyword>
<keyword evidence="3" id="KW-1185">Reference proteome</keyword>
<keyword evidence="1" id="KW-0472">Membrane</keyword>
<accession>A0ABT7EL07</accession>
<proteinExistence type="predicted"/>
<gene>
    <name evidence="2" type="ORF">QNM18_11825</name>
</gene>
<feature type="transmembrane region" description="Helical" evidence="1">
    <location>
        <begin position="128"/>
        <end position="147"/>
    </location>
</feature>
<dbReference type="RefSeq" id="WP_284137349.1">
    <property type="nucleotide sequence ID" value="NZ_JASJUT010000004.1"/>
</dbReference>
<reference evidence="2 3" key="1">
    <citation type="submission" date="2023-05" db="EMBL/GenBank/DDBJ databases">
        <title>Pseudoalteromonas ardens sp. nov., Pseudoalteromonas obscura sp. nov., and Pseudoalteromonas umbrosa sp. nov., isolated from the coral Montipora capitata.</title>
        <authorList>
            <person name="Thomas E.M."/>
            <person name="Smith E.M."/>
            <person name="Papke E."/>
            <person name="Shlafstein M.D."/>
            <person name="Oline D.K."/>
            <person name="Videau P."/>
            <person name="Saw J.H."/>
            <person name="Strangman W.K."/>
            <person name="Ushijima B."/>
        </authorList>
    </citation>
    <scope>NUCLEOTIDE SEQUENCE [LARGE SCALE GENOMIC DNA]</scope>
    <source>
        <strain evidence="2 3">P94</strain>
    </source>
</reference>
<keyword evidence="1" id="KW-1133">Transmembrane helix</keyword>
<evidence type="ECO:0008006" key="4">
    <source>
        <dbReference type="Google" id="ProtNLM"/>
    </source>
</evidence>